<proteinExistence type="predicted"/>
<dbReference type="Proteomes" id="UP000581769">
    <property type="component" value="Unassembled WGS sequence"/>
</dbReference>
<name>A0A840IPH1_9PSEU</name>
<accession>A0A840IPH1</accession>
<evidence type="ECO:0000313" key="2">
    <source>
        <dbReference type="Proteomes" id="UP000581769"/>
    </source>
</evidence>
<sequence length="74" mass="8437">MIKVLAGETSYGFDVEEFARDTLRRPLDPWQRWAAIHGGELLPDGRPRFRILLLIARQNHAERRGASHAGWSVA</sequence>
<evidence type="ECO:0000313" key="1">
    <source>
        <dbReference type="EMBL" id="MBB4682954.1"/>
    </source>
</evidence>
<protein>
    <submittedName>
        <fullName evidence="1">Uncharacterized protein</fullName>
    </submittedName>
</protein>
<dbReference type="AlphaFoldDB" id="A0A840IPH1"/>
<reference evidence="1 2" key="1">
    <citation type="submission" date="2020-08" db="EMBL/GenBank/DDBJ databases">
        <title>Sequencing the genomes of 1000 actinobacteria strains.</title>
        <authorList>
            <person name="Klenk H.-P."/>
        </authorList>
    </citation>
    <scope>NUCLEOTIDE SEQUENCE [LARGE SCALE GENOMIC DNA]</scope>
    <source>
        <strain evidence="1 2">DSM 45859</strain>
    </source>
</reference>
<comment type="caution">
    <text evidence="1">The sequence shown here is derived from an EMBL/GenBank/DDBJ whole genome shotgun (WGS) entry which is preliminary data.</text>
</comment>
<dbReference type="EMBL" id="JACHMG010000001">
    <property type="protein sequence ID" value="MBB4682954.1"/>
    <property type="molecule type" value="Genomic_DNA"/>
</dbReference>
<dbReference type="RefSeq" id="WP_184777199.1">
    <property type="nucleotide sequence ID" value="NZ_JACHMG010000001.1"/>
</dbReference>
<keyword evidence="2" id="KW-1185">Reference proteome</keyword>
<gene>
    <name evidence="1" type="ORF">BJY18_000439</name>
</gene>
<organism evidence="1 2">
    <name type="scientific">Amycolatopsis jiangsuensis</name>
    <dbReference type="NCBI Taxonomy" id="1181879"/>
    <lineage>
        <taxon>Bacteria</taxon>
        <taxon>Bacillati</taxon>
        <taxon>Actinomycetota</taxon>
        <taxon>Actinomycetes</taxon>
        <taxon>Pseudonocardiales</taxon>
        <taxon>Pseudonocardiaceae</taxon>
        <taxon>Amycolatopsis</taxon>
    </lineage>
</organism>